<feature type="domain" description="Rrn7/TAF1B N-terminal cyclin" evidence="13">
    <location>
        <begin position="80"/>
        <end position="233"/>
    </location>
</feature>
<gene>
    <name evidence="15" type="primary">taf1b</name>
</gene>
<dbReference type="STRING" id="31033.ENSTRUP00000019785"/>
<sequence>MDAQDTAGYSEACAQCSAVDWGVSDEGRFYCKTCHNVIERTQDVQDTSFTPGSSRISTFGTGRKSSRTECGREWMICEGFQFILRNQANALLRLGVGDYFKDHVLCEMWRLYLQKSRQAYTHKPVRISHYKLHTDSSSTEMSSRSFVTESDGETSGSNQDHSCIVSACSNSDEDVSHLSARRGRSQSLMSMSKTLALVHLALVWSREALTLSDLLRLVNKGHVPYVNAYEQLPDEMNIKGKDALIFRVESVPSHTAIHREAETLLSFLQLPAFPPVTGQTLLHPVRLSLRYLIDSNLPVELHPLLCRLIERTGMMDPKLHTCGCSAHPAVPLYDVQTAALIIVTMKLLFGLNDQTEWDLSSQTIEHQHAGDQFSLRRWYRLLQGVLIRAQNRQKVDVMRKQWKGDKPLHLDKKDRRVVMKKKRTAQQLRVCYEKLSSQRAAVQHVSPCSFRFCWGDQYEADGPSFHQKKLGGILSLPLDTDTLRNSWYWHPALKRCKPRTCRSHYEEVEATLPQTFKWFLKLFCFLLDIKPACLYEEVLKVEHRLFTNHT</sequence>
<dbReference type="Pfam" id="PF20645">
    <property type="entry name" value="Rrn7_cyclin_C"/>
    <property type="match status" value="1"/>
</dbReference>
<keyword evidence="7" id="KW-0805">Transcription regulation</keyword>
<evidence type="ECO:0000256" key="4">
    <source>
        <dbReference type="ARBA" id="ARBA00022723"/>
    </source>
</evidence>
<reference evidence="15" key="3">
    <citation type="submission" date="2025-09" db="UniProtKB">
        <authorList>
            <consortium name="Ensembl"/>
        </authorList>
    </citation>
    <scope>IDENTIFICATION</scope>
</reference>
<evidence type="ECO:0000256" key="10">
    <source>
        <dbReference type="ARBA" id="ARBA00023242"/>
    </source>
</evidence>
<dbReference type="InterPro" id="IPR021752">
    <property type="entry name" value="TF_Rrn7_Zf"/>
</dbReference>
<dbReference type="GO" id="GO:0008270">
    <property type="term" value="F:zinc ion binding"/>
    <property type="evidence" value="ECO:0007669"/>
    <property type="project" value="UniProtKB-KW"/>
</dbReference>
<accession>H2T547</accession>
<evidence type="ECO:0000256" key="5">
    <source>
        <dbReference type="ARBA" id="ARBA00022771"/>
    </source>
</evidence>
<keyword evidence="9" id="KW-0804">Transcription</keyword>
<dbReference type="PANTHER" id="PTHR31576">
    <property type="entry name" value="TATA BOX-BINDING PROTEIN-ASSOCIATED FACTOR RNA POLYMERASE I SUBUNIT B"/>
    <property type="match status" value="1"/>
</dbReference>
<keyword evidence="16" id="KW-1185">Reference proteome</keyword>
<dbReference type="PANTHER" id="PTHR31576:SF2">
    <property type="entry name" value="TATA BOX-BINDING PROTEIN-ASSOCIATED FACTOR RNA POLYMERASE I SUBUNIT B"/>
    <property type="match status" value="1"/>
</dbReference>
<dbReference type="GO" id="GO:0001164">
    <property type="term" value="F:RNA polymerase I core promoter sequence-specific DNA binding"/>
    <property type="evidence" value="ECO:0007669"/>
    <property type="project" value="InterPro"/>
</dbReference>
<comment type="subcellular location">
    <subcellularLocation>
        <location evidence="1">Nucleus</location>
        <location evidence="1">Nucleolus</location>
    </subcellularLocation>
</comment>
<dbReference type="GO" id="GO:0005668">
    <property type="term" value="C:RNA polymerase transcription factor SL1 complex"/>
    <property type="evidence" value="ECO:0007669"/>
    <property type="project" value="TreeGrafter"/>
</dbReference>
<dbReference type="Pfam" id="PF11781">
    <property type="entry name" value="Zn_ribbon_RRN7"/>
    <property type="match status" value="1"/>
</dbReference>
<evidence type="ECO:0000259" key="14">
    <source>
        <dbReference type="Pfam" id="PF20645"/>
    </source>
</evidence>
<evidence type="ECO:0000256" key="9">
    <source>
        <dbReference type="ARBA" id="ARBA00023163"/>
    </source>
</evidence>
<evidence type="ECO:0000259" key="12">
    <source>
        <dbReference type="Pfam" id="PF11781"/>
    </source>
</evidence>
<evidence type="ECO:0000256" key="6">
    <source>
        <dbReference type="ARBA" id="ARBA00022833"/>
    </source>
</evidence>
<dbReference type="FunCoup" id="H2T547">
    <property type="interactions" value="489"/>
</dbReference>
<dbReference type="GO" id="GO:0070860">
    <property type="term" value="C:RNA polymerase I core factor complex"/>
    <property type="evidence" value="ECO:0007669"/>
    <property type="project" value="InterPro"/>
</dbReference>
<dbReference type="GeneTree" id="ENSGT00440000033827"/>
<proteinExistence type="inferred from homology"/>
<protein>
    <recommendedName>
        <fullName evidence="3">TATA box-binding protein-associated factor RNA polymerase I subunit B</fullName>
    </recommendedName>
    <alternativeName>
        <fullName evidence="11">TATA box-binding protein-associated factor 1B</fullName>
    </alternativeName>
</protein>
<dbReference type="InterPro" id="IPR033599">
    <property type="entry name" value="TAF1B/Rrn7"/>
</dbReference>
<dbReference type="RefSeq" id="XP_011616933.2">
    <property type="nucleotide sequence ID" value="XM_011618631.2"/>
</dbReference>
<evidence type="ECO:0000313" key="16">
    <source>
        <dbReference type="Proteomes" id="UP000005226"/>
    </source>
</evidence>
<keyword evidence="6" id="KW-0862">Zinc</keyword>
<keyword evidence="8" id="KW-0238">DNA-binding</keyword>
<evidence type="ECO:0000256" key="8">
    <source>
        <dbReference type="ARBA" id="ARBA00023125"/>
    </source>
</evidence>
<dbReference type="AlphaFoldDB" id="H2T547"/>
<keyword evidence="5" id="KW-0863">Zinc-finger</keyword>
<organism evidence="15 16">
    <name type="scientific">Takifugu rubripes</name>
    <name type="common">Japanese pufferfish</name>
    <name type="synonym">Fugu rubripes</name>
    <dbReference type="NCBI Taxonomy" id="31033"/>
    <lineage>
        <taxon>Eukaryota</taxon>
        <taxon>Metazoa</taxon>
        <taxon>Chordata</taxon>
        <taxon>Craniata</taxon>
        <taxon>Vertebrata</taxon>
        <taxon>Euteleostomi</taxon>
        <taxon>Actinopterygii</taxon>
        <taxon>Neopterygii</taxon>
        <taxon>Teleostei</taxon>
        <taxon>Neoteleostei</taxon>
        <taxon>Acanthomorphata</taxon>
        <taxon>Eupercaria</taxon>
        <taxon>Tetraodontiformes</taxon>
        <taxon>Tetradontoidea</taxon>
        <taxon>Tetraodontidae</taxon>
        <taxon>Takifugu</taxon>
    </lineage>
</organism>
<keyword evidence="10" id="KW-0539">Nucleus</keyword>
<feature type="domain" description="Rrn7/TAF1B C-terminal cyclin" evidence="14">
    <location>
        <begin position="250"/>
        <end position="435"/>
    </location>
</feature>
<reference evidence="15 16" key="1">
    <citation type="journal article" date="2011" name="Genome Biol. Evol.">
        <title>Integration of the genetic map and genome assembly of fugu facilitates insights into distinct features of genome evolution in teleosts and mammals.</title>
        <authorList>
            <person name="Kai W."/>
            <person name="Kikuchi K."/>
            <person name="Tohari S."/>
            <person name="Chew A.K."/>
            <person name="Tay A."/>
            <person name="Fujiwara A."/>
            <person name="Hosoya S."/>
            <person name="Suetake H."/>
            <person name="Naruse K."/>
            <person name="Brenner S."/>
            <person name="Suzuki Y."/>
            <person name="Venkatesh B."/>
        </authorList>
    </citation>
    <scope>NUCLEOTIDE SEQUENCE [LARGE SCALE GENOMIC DNA]</scope>
</reference>
<evidence type="ECO:0000256" key="7">
    <source>
        <dbReference type="ARBA" id="ARBA00023015"/>
    </source>
</evidence>
<feature type="domain" description="RRN7-type" evidence="12">
    <location>
        <begin position="8"/>
        <end position="39"/>
    </location>
</feature>
<comment type="similarity">
    <text evidence="2">Belongs to the RRN7/TAF1B family.</text>
</comment>
<evidence type="ECO:0000313" key="15">
    <source>
        <dbReference type="Ensembl" id="ENSTRUP00000019785.3"/>
    </source>
</evidence>
<dbReference type="GeneID" id="101075862"/>
<reference evidence="15" key="2">
    <citation type="submission" date="2025-08" db="UniProtKB">
        <authorList>
            <consortium name="Ensembl"/>
        </authorList>
    </citation>
    <scope>IDENTIFICATION</scope>
</reference>
<dbReference type="InterPro" id="IPR048540">
    <property type="entry name" value="Rrn7_cyclin_N"/>
</dbReference>
<keyword evidence="4" id="KW-0479">Metal-binding</keyword>
<dbReference type="InParanoid" id="H2T547"/>
<dbReference type="GO" id="GO:0042790">
    <property type="term" value="P:nucleolar large rRNA transcription by RNA polymerase I"/>
    <property type="evidence" value="ECO:0007669"/>
    <property type="project" value="TreeGrafter"/>
</dbReference>
<dbReference type="OMA" id="SFRFCWG"/>
<dbReference type="Ensembl" id="ENSTRUT00000019866.3">
    <property type="protein sequence ID" value="ENSTRUP00000019785.3"/>
    <property type="gene ID" value="ENSTRUG00000007945.3"/>
</dbReference>
<evidence type="ECO:0000256" key="11">
    <source>
        <dbReference type="ARBA" id="ARBA00032500"/>
    </source>
</evidence>
<evidence type="ECO:0000256" key="3">
    <source>
        <dbReference type="ARBA" id="ARBA00018994"/>
    </source>
</evidence>
<evidence type="ECO:0000259" key="13">
    <source>
        <dbReference type="Pfam" id="PF20644"/>
    </source>
</evidence>
<dbReference type="InterPro" id="IPR048538">
    <property type="entry name" value="Rrn7_cyclin_C"/>
</dbReference>
<dbReference type="CTD" id="9014"/>
<evidence type="ECO:0000256" key="1">
    <source>
        <dbReference type="ARBA" id="ARBA00004604"/>
    </source>
</evidence>
<dbReference type="Pfam" id="PF20644">
    <property type="entry name" value="Rrn7_cyclin_N"/>
    <property type="match status" value="1"/>
</dbReference>
<dbReference type="Proteomes" id="UP000005226">
    <property type="component" value="Chromosome 16"/>
</dbReference>
<evidence type="ECO:0000256" key="2">
    <source>
        <dbReference type="ARBA" id="ARBA00006899"/>
    </source>
</evidence>
<name>H2T547_TAKRU</name>